<dbReference type="Gene3D" id="3.90.1720.10">
    <property type="entry name" value="endopeptidase domain like (from Nostoc punctiforme)"/>
    <property type="match status" value="1"/>
</dbReference>
<sequence>MKRNLAAFIATVPPGAVVCCEIYHLFEHSGIYVGDGQVIELAGSGLVRALSLQRFLDQRSGEELHLATEPSGKIIGSAAAAERALVQVYSYQSYDLLRNNCHRFTYACVSGQSLPVTSFFDLKQELMRYWRFSPGWHQFRLD</sequence>
<dbReference type="EMBL" id="JBHSGB010000005">
    <property type="protein sequence ID" value="MFC4654479.1"/>
    <property type="molecule type" value="Genomic_DNA"/>
</dbReference>
<organism evidence="1 2">
    <name type="scientific">Rheinheimera marina</name>
    <dbReference type="NCBI Taxonomy" id="1774958"/>
    <lineage>
        <taxon>Bacteria</taxon>
        <taxon>Pseudomonadati</taxon>
        <taxon>Pseudomonadota</taxon>
        <taxon>Gammaproteobacteria</taxon>
        <taxon>Chromatiales</taxon>
        <taxon>Chromatiaceae</taxon>
        <taxon>Rheinheimera</taxon>
    </lineage>
</organism>
<accession>A0ABV9JIG0</accession>
<evidence type="ECO:0008006" key="3">
    <source>
        <dbReference type="Google" id="ProtNLM"/>
    </source>
</evidence>
<evidence type="ECO:0000313" key="2">
    <source>
        <dbReference type="Proteomes" id="UP001595962"/>
    </source>
</evidence>
<comment type="caution">
    <text evidence="1">The sequence shown here is derived from an EMBL/GenBank/DDBJ whole genome shotgun (WGS) entry which is preliminary data.</text>
</comment>
<gene>
    <name evidence="1" type="ORF">ACFO3I_05515</name>
</gene>
<reference evidence="2" key="1">
    <citation type="journal article" date="2019" name="Int. J. Syst. Evol. Microbiol.">
        <title>The Global Catalogue of Microorganisms (GCM) 10K type strain sequencing project: providing services to taxonomists for standard genome sequencing and annotation.</title>
        <authorList>
            <consortium name="The Broad Institute Genomics Platform"/>
            <consortium name="The Broad Institute Genome Sequencing Center for Infectious Disease"/>
            <person name="Wu L."/>
            <person name="Ma J."/>
        </authorList>
    </citation>
    <scope>NUCLEOTIDE SEQUENCE [LARGE SCALE GENOMIC DNA]</scope>
    <source>
        <strain evidence="2">DT28</strain>
    </source>
</reference>
<proteinExistence type="predicted"/>
<protein>
    <recommendedName>
        <fullName evidence="3">LRAT domain-containing protein</fullName>
    </recommendedName>
</protein>
<evidence type="ECO:0000313" key="1">
    <source>
        <dbReference type="EMBL" id="MFC4654479.1"/>
    </source>
</evidence>
<dbReference type="Proteomes" id="UP001595962">
    <property type="component" value="Unassembled WGS sequence"/>
</dbReference>
<dbReference type="RefSeq" id="WP_377332401.1">
    <property type="nucleotide sequence ID" value="NZ_JBHSGB010000005.1"/>
</dbReference>
<keyword evidence="2" id="KW-1185">Reference proteome</keyword>
<name>A0ABV9JIG0_9GAMM</name>